<feature type="compositionally biased region" description="Low complexity" evidence="1">
    <location>
        <begin position="191"/>
        <end position="212"/>
    </location>
</feature>
<accession>A0AAW0NLM3</accession>
<comment type="caution">
    <text evidence="2">The sequence shown here is derived from an EMBL/GenBank/DDBJ whole genome shotgun (WGS) entry which is preliminary data.</text>
</comment>
<sequence>MLPGAHQGRSYESELFNSLKAHLNNRNRLQPFIGLSSIIECVNGSAPQRDVFFICEVCVCRLDKADMRNHIMGSLHRYNYIKTRHPELVSELGEDSCLSKLAWPLMDIAKRIEGKEGTGNVQVVEFDRTSYQQMESQTNNAKKVIDFLRDTLKETEPEISEKVTSKIWEQTVKSPSQRIVLYSPRNKPVKDSPQQSDVSESSSTSLEGSSSFLSDYEGQTPLIGLVRVIECRSEDGQTHCFLCHCCRVRSHKHDFISHLTSTSHITNYLLETHPEQLDTVDLNDSHQVVLLAENLNKEEANKTLKMVQIPEALCIQMTSKSYHWCVKKLGWNNSNFPVKYIDVKQESLTKFLHPKNLLEVKDQFPPEKKKRKTNKPNNPVFKVTLPVTQGSLLVERTSFSKDNLPLPLTPLPTDRLGPCPLSDSADSVDFLLNSSVEVFDSISKNIDHKSKYQQNLLTDLPAWANNHIKQEISNQNTDSFEENVINKTNVCSKAECVQEIYAPKPHYAQTPNLPHSEYFTHSYPWLGENERCAPPYYQQPPPYITPGLFPQCNMFLEHAQSSCRLTPQASDSFYYNNSVTVPDGNQSFSSYYAGHEADTNQYASYQVNSSGWGTFCCVPPPQGAAFSNADANTASSNAVFCPITNFYSSHKSPYFQ</sequence>
<gene>
    <name evidence="2" type="ORF">WMY93_019977</name>
</gene>
<reference evidence="3" key="1">
    <citation type="submission" date="2024-04" db="EMBL/GenBank/DDBJ databases">
        <title>Salinicola lusitanus LLJ914,a marine bacterium isolated from the Okinawa Trough.</title>
        <authorList>
            <person name="Li J."/>
        </authorList>
    </citation>
    <scope>NUCLEOTIDE SEQUENCE [LARGE SCALE GENOMIC DNA]</scope>
</reference>
<protein>
    <recommendedName>
        <fullName evidence="4">C2H2-type domain-containing protein</fullName>
    </recommendedName>
</protein>
<evidence type="ECO:0000313" key="3">
    <source>
        <dbReference type="Proteomes" id="UP001460270"/>
    </source>
</evidence>
<evidence type="ECO:0008006" key="4">
    <source>
        <dbReference type="Google" id="ProtNLM"/>
    </source>
</evidence>
<organism evidence="2 3">
    <name type="scientific">Mugilogobius chulae</name>
    <name type="common">yellowstripe goby</name>
    <dbReference type="NCBI Taxonomy" id="88201"/>
    <lineage>
        <taxon>Eukaryota</taxon>
        <taxon>Metazoa</taxon>
        <taxon>Chordata</taxon>
        <taxon>Craniata</taxon>
        <taxon>Vertebrata</taxon>
        <taxon>Euteleostomi</taxon>
        <taxon>Actinopterygii</taxon>
        <taxon>Neopterygii</taxon>
        <taxon>Teleostei</taxon>
        <taxon>Neoteleostei</taxon>
        <taxon>Acanthomorphata</taxon>
        <taxon>Gobiaria</taxon>
        <taxon>Gobiiformes</taxon>
        <taxon>Gobioidei</taxon>
        <taxon>Gobiidae</taxon>
        <taxon>Gobionellinae</taxon>
        <taxon>Mugilogobius</taxon>
    </lineage>
</organism>
<dbReference type="EMBL" id="JBBPFD010000014">
    <property type="protein sequence ID" value="KAK7899124.1"/>
    <property type="molecule type" value="Genomic_DNA"/>
</dbReference>
<feature type="region of interest" description="Disordered" evidence="1">
    <location>
        <begin position="179"/>
        <end position="212"/>
    </location>
</feature>
<dbReference type="Proteomes" id="UP001460270">
    <property type="component" value="Unassembled WGS sequence"/>
</dbReference>
<proteinExistence type="predicted"/>
<evidence type="ECO:0000313" key="2">
    <source>
        <dbReference type="EMBL" id="KAK7899124.1"/>
    </source>
</evidence>
<keyword evidence="3" id="KW-1185">Reference proteome</keyword>
<name>A0AAW0NLM3_9GOBI</name>
<dbReference type="AlphaFoldDB" id="A0AAW0NLM3"/>
<evidence type="ECO:0000256" key="1">
    <source>
        <dbReference type="SAM" id="MobiDB-lite"/>
    </source>
</evidence>